<evidence type="ECO:0000259" key="16">
    <source>
        <dbReference type="PROSITE" id="PS50158"/>
    </source>
</evidence>
<comment type="subcellular location">
    <subcellularLocation>
        <location evidence="1">Nucleus</location>
        <location evidence="1">Nucleolus</location>
    </subcellularLocation>
</comment>
<dbReference type="PANTHER" id="PTHR15838:SF1">
    <property type="entry name" value="ZINC FINGER CCHC DOMAIN-CONTAINING PROTEIN 17"/>
    <property type="match status" value="1"/>
</dbReference>
<keyword evidence="8" id="KW-0687">Ribonucleoprotein</keyword>
<gene>
    <name evidence="17" type="primary">LOC107696569</name>
</gene>
<dbReference type="AlphaFoldDB" id="A0A671M751"/>
<dbReference type="FunFam" id="2.40.50.140:FF:000154">
    <property type="entry name" value="nucleolar protein of 40 kDa"/>
    <property type="match status" value="1"/>
</dbReference>
<dbReference type="GO" id="GO:0043489">
    <property type="term" value="P:RNA stabilization"/>
    <property type="evidence" value="ECO:0007669"/>
    <property type="project" value="TreeGrafter"/>
</dbReference>
<feature type="domain" description="CCHC-type" evidence="16">
    <location>
        <begin position="136"/>
        <end position="149"/>
    </location>
</feature>
<feature type="domain" description="S1 motif" evidence="15">
    <location>
        <begin position="19"/>
        <end position="89"/>
    </location>
</feature>
<protein>
    <recommendedName>
        <fullName evidence="10">Zinc finger CCHC domain-containing protein 17</fullName>
    </recommendedName>
    <alternativeName>
        <fullName evidence="11">Nucleolar protein of 40 kDa</fullName>
    </alternativeName>
    <alternativeName>
        <fullName evidence="12">Putative S1 RNA-binding domain protein</fullName>
    </alternativeName>
</protein>
<dbReference type="PROSITE" id="PS50158">
    <property type="entry name" value="ZF_CCHC"/>
    <property type="match status" value="1"/>
</dbReference>
<evidence type="ECO:0000256" key="1">
    <source>
        <dbReference type="ARBA" id="ARBA00004604"/>
    </source>
</evidence>
<dbReference type="InterPro" id="IPR047913">
    <property type="entry name" value="ZCCHC17_S1"/>
</dbReference>
<keyword evidence="5" id="KW-0862">Zinc</keyword>
<proteinExistence type="predicted"/>
<evidence type="ECO:0000256" key="6">
    <source>
        <dbReference type="ARBA" id="ARBA00022990"/>
    </source>
</evidence>
<keyword evidence="7" id="KW-0539">Nucleus</keyword>
<dbReference type="Pfam" id="PF00575">
    <property type="entry name" value="S1"/>
    <property type="match status" value="1"/>
</dbReference>
<name>A0A671M751_9TELE</name>
<dbReference type="GO" id="GO:1990904">
    <property type="term" value="C:ribonucleoprotein complex"/>
    <property type="evidence" value="ECO:0007669"/>
    <property type="project" value="UniProtKB-KW"/>
</dbReference>
<dbReference type="InterPro" id="IPR003029">
    <property type="entry name" value="S1_domain"/>
</dbReference>
<dbReference type="PANTHER" id="PTHR15838">
    <property type="entry name" value="NUCLEOLAR PROTEIN OF 40 KDA"/>
    <property type="match status" value="1"/>
</dbReference>
<reference evidence="17" key="2">
    <citation type="submission" date="2025-09" db="UniProtKB">
        <authorList>
            <consortium name="Ensembl"/>
        </authorList>
    </citation>
    <scope>IDENTIFICATION</scope>
</reference>
<evidence type="ECO:0000256" key="3">
    <source>
        <dbReference type="ARBA" id="ARBA00022723"/>
    </source>
</evidence>
<dbReference type="Gene3D" id="2.40.50.140">
    <property type="entry name" value="Nucleic acid-binding proteins"/>
    <property type="match status" value="1"/>
</dbReference>
<evidence type="ECO:0000256" key="2">
    <source>
        <dbReference type="ARBA" id="ARBA00022553"/>
    </source>
</evidence>
<evidence type="ECO:0000256" key="9">
    <source>
        <dbReference type="ARBA" id="ARBA00065527"/>
    </source>
</evidence>
<evidence type="ECO:0000256" key="10">
    <source>
        <dbReference type="ARBA" id="ARBA00069580"/>
    </source>
</evidence>
<dbReference type="InterPro" id="IPR012340">
    <property type="entry name" value="NA-bd_OB-fold"/>
</dbReference>
<reference evidence="17" key="1">
    <citation type="submission" date="2025-08" db="UniProtKB">
        <authorList>
            <consortium name="Ensembl"/>
        </authorList>
    </citation>
    <scope>IDENTIFICATION</scope>
</reference>
<feature type="region of interest" description="Disordered" evidence="14">
    <location>
        <begin position="161"/>
        <end position="183"/>
    </location>
</feature>
<evidence type="ECO:0000259" key="15">
    <source>
        <dbReference type="PROSITE" id="PS50126"/>
    </source>
</evidence>
<keyword evidence="18" id="KW-1185">Reference proteome</keyword>
<keyword evidence="3" id="KW-0479">Metal-binding</keyword>
<dbReference type="GO" id="GO:0005730">
    <property type="term" value="C:nucleolus"/>
    <property type="evidence" value="ECO:0007669"/>
    <property type="project" value="UniProtKB-SubCell"/>
</dbReference>
<evidence type="ECO:0000256" key="5">
    <source>
        <dbReference type="ARBA" id="ARBA00022833"/>
    </source>
</evidence>
<organism evidence="17 18">
    <name type="scientific">Sinocyclocheilus anshuiensis</name>
    <dbReference type="NCBI Taxonomy" id="1608454"/>
    <lineage>
        <taxon>Eukaryota</taxon>
        <taxon>Metazoa</taxon>
        <taxon>Chordata</taxon>
        <taxon>Craniata</taxon>
        <taxon>Vertebrata</taxon>
        <taxon>Euteleostomi</taxon>
        <taxon>Actinopterygii</taxon>
        <taxon>Neopterygii</taxon>
        <taxon>Teleostei</taxon>
        <taxon>Ostariophysi</taxon>
        <taxon>Cypriniformes</taxon>
        <taxon>Cyprinidae</taxon>
        <taxon>Cyprininae</taxon>
        <taxon>Sinocyclocheilus</taxon>
    </lineage>
</organism>
<dbReference type="PROSITE" id="PS50126">
    <property type="entry name" value="S1"/>
    <property type="match status" value="1"/>
</dbReference>
<evidence type="ECO:0000256" key="14">
    <source>
        <dbReference type="SAM" id="MobiDB-lite"/>
    </source>
</evidence>
<dbReference type="Proteomes" id="UP000472260">
    <property type="component" value="Unassembled WGS sequence"/>
</dbReference>
<evidence type="ECO:0000313" key="18">
    <source>
        <dbReference type="Proteomes" id="UP000472260"/>
    </source>
</evidence>
<keyword evidence="4 13" id="KW-0863">Zinc-finger</keyword>
<evidence type="ECO:0000256" key="11">
    <source>
        <dbReference type="ARBA" id="ARBA00077096"/>
    </source>
</evidence>
<evidence type="ECO:0000256" key="12">
    <source>
        <dbReference type="ARBA" id="ARBA00082720"/>
    </source>
</evidence>
<evidence type="ECO:0000313" key="17">
    <source>
        <dbReference type="Ensembl" id="ENSSANP00000028884.1"/>
    </source>
</evidence>
<keyword evidence="2" id="KW-0597">Phosphoprotein</keyword>
<evidence type="ECO:0000256" key="4">
    <source>
        <dbReference type="ARBA" id="ARBA00022771"/>
    </source>
</evidence>
<dbReference type="Ensembl" id="ENSSANT00000030752.1">
    <property type="protein sequence ID" value="ENSSANP00000028884.1"/>
    <property type="gene ID" value="ENSSANG00000014808.1"/>
</dbReference>
<keyword evidence="6" id="KW-0007">Acetylation</keyword>
<comment type="subunit">
    <text evidence="9">Interacts with PNN. Associates with the 60S ribosomal subunit.</text>
</comment>
<dbReference type="GO" id="GO:0003723">
    <property type="term" value="F:RNA binding"/>
    <property type="evidence" value="ECO:0007669"/>
    <property type="project" value="TreeGrafter"/>
</dbReference>
<dbReference type="CDD" id="cd05686">
    <property type="entry name" value="S1_pNO40"/>
    <property type="match status" value="1"/>
</dbReference>
<evidence type="ECO:0000256" key="13">
    <source>
        <dbReference type="PROSITE-ProRule" id="PRU00047"/>
    </source>
</evidence>
<dbReference type="SUPFAM" id="SSF50249">
    <property type="entry name" value="Nucleic acid-binding proteins"/>
    <property type="match status" value="1"/>
</dbReference>
<accession>A0A671M751</accession>
<sequence>MAEERMREPAGLDGLPPMYSILKGEVVSVTTYGAFVKIPGYRKQGLVHKSEMSSCRVDNPAEIVDVGEHVWIKVIGREMKDDKVKLSFSMKSVNQGTGRDLDPNNVMAEQDERRRRQFRDHTEQKITLEAVLNTTCKKCGCRGHFAKDCFSQPGLQYSLVPEEEEEEPPLASQQTQSEPQKRKKVQTHLFDSRIIAPDDMMPVSGCVTLLLFYLLPTFAIVPCCRLLDLPSICMLMTPLCIFPAGKGKERKEEKEREEKRQLFI</sequence>
<evidence type="ECO:0000256" key="8">
    <source>
        <dbReference type="ARBA" id="ARBA00023274"/>
    </source>
</evidence>
<dbReference type="InterPro" id="IPR001878">
    <property type="entry name" value="Znf_CCHC"/>
</dbReference>
<dbReference type="SMART" id="SM00316">
    <property type="entry name" value="S1"/>
    <property type="match status" value="1"/>
</dbReference>
<evidence type="ECO:0000256" key="7">
    <source>
        <dbReference type="ARBA" id="ARBA00023242"/>
    </source>
</evidence>
<dbReference type="GO" id="GO:0008270">
    <property type="term" value="F:zinc ion binding"/>
    <property type="evidence" value="ECO:0007669"/>
    <property type="project" value="UniProtKB-KW"/>
</dbReference>